<keyword evidence="7" id="KW-0902">Two-component regulatory system</keyword>
<feature type="transmembrane region" description="Helical" evidence="9">
    <location>
        <begin position="101"/>
        <end position="128"/>
    </location>
</feature>
<dbReference type="Gene3D" id="1.10.287.130">
    <property type="match status" value="1"/>
</dbReference>
<dbReference type="InterPro" id="IPR036890">
    <property type="entry name" value="HATPase_C_sf"/>
</dbReference>
<dbReference type="CDD" id="cd00082">
    <property type="entry name" value="HisKA"/>
    <property type="match status" value="1"/>
</dbReference>
<keyword evidence="9" id="KW-1133">Transmembrane helix</keyword>
<dbReference type="RefSeq" id="WP_176756625.1">
    <property type="nucleotide sequence ID" value="NZ_FMUR01000009.1"/>
</dbReference>
<keyword evidence="6 11" id="KW-0418">Kinase</keyword>
<evidence type="ECO:0000256" key="9">
    <source>
        <dbReference type="SAM" id="Phobius"/>
    </source>
</evidence>
<organism evidence="11 12">
    <name type="scientific">Butyrivibrio hungatei</name>
    <dbReference type="NCBI Taxonomy" id="185008"/>
    <lineage>
        <taxon>Bacteria</taxon>
        <taxon>Bacillati</taxon>
        <taxon>Bacillota</taxon>
        <taxon>Clostridia</taxon>
        <taxon>Lachnospirales</taxon>
        <taxon>Lachnospiraceae</taxon>
        <taxon>Butyrivibrio</taxon>
    </lineage>
</organism>
<protein>
    <recommendedName>
        <fullName evidence="3">histidine kinase</fullName>
        <ecNumber evidence="3">2.7.13.3</ecNumber>
    </recommendedName>
</protein>
<evidence type="ECO:0000256" key="6">
    <source>
        <dbReference type="ARBA" id="ARBA00022777"/>
    </source>
</evidence>
<dbReference type="InterPro" id="IPR036097">
    <property type="entry name" value="HisK_dim/P_sf"/>
</dbReference>
<keyword evidence="4" id="KW-0597">Phosphoprotein</keyword>
<evidence type="ECO:0000256" key="2">
    <source>
        <dbReference type="ARBA" id="ARBA00004370"/>
    </source>
</evidence>
<comment type="subcellular location">
    <subcellularLocation>
        <location evidence="2">Membrane</location>
    </subcellularLocation>
</comment>
<reference evidence="12" key="1">
    <citation type="submission" date="2016-10" db="EMBL/GenBank/DDBJ databases">
        <authorList>
            <person name="Varghese N."/>
            <person name="Submissions S."/>
        </authorList>
    </citation>
    <scope>NUCLEOTIDE SEQUENCE [LARGE SCALE GENOMIC DNA]</scope>
    <source>
        <strain evidence="12">XBD2006</strain>
    </source>
</reference>
<dbReference type="Proteomes" id="UP000183047">
    <property type="component" value="Unassembled WGS sequence"/>
</dbReference>
<evidence type="ECO:0000313" key="11">
    <source>
        <dbReference type="EMBL" id="SCY19890.1"/>
    </source>
</evidence>
<dbReference type="SUPFAM" id="SSF55874">
    <property type="entry name" value="ATPase domain of HSP90 chaperone/DNA topoisomerase II/histidine kinase"/>
    <property type="match status" value="1"/>
</dbReference>
<gene>
    <name evidence="11" type="ORF">SAMN02910451_01727</name>
</gene>
<dbReference type="SUPFAM" id="SSF47384">
    <property type="entry name" value="Homodimeric domain of signal transducing histidine kinase"/>
    <property type="match status" value="1"/>
</dbReference>
<keyword evidence="8 9" id="KW-0472">Membrane</keyword>
<evidence type="ECO:0000313" key="12">
    <source>
        <dbReference type="Proteomes" id="UP000183047"/>
    </source>
</evidence>
<comment type="catalytic activity">
    <reaction evidence="1">
        <text>ATP + protein L-histidine = ADP + protein N-phospho-L-histidine.</text>
        <dbReference type="EC" id="2.7.13.3"/>
    </reaction>
</comment>
<evidence type="ECO:0000256" key="5">
    <source>
        <dbReference type="ARBA" id="ARBA00022679"/>
    </source>
</evidence>
<dbReference type="GO" id="GO:0000155">
    <property type="term" value="F:phosphorelay sensor kinase activity"/>
    <property type="evidence" value="ECO:0007669"/>
    <property type="project" value="InterPro"/>
</dbReference>
<dbReference type="PROSITE" id="PS50109">
    <property type="entry name" value="HIS_KIN"/>
    <property type="match status" value="1"/>
</dbReference>
<dbReference type="InterPro" id="IPR050351">
    <property type="entry name" value="BphY/WalK/GraS-like"/>
</dbReference>
<proteinExistence type="predicted"/>
<evidence type="ECO:0000256" key="1">
    <source>
        <dbReference type="ARBA" id="ARBA00000085"/>
    </source>
</evidence>
<feature type="domain" description="Histidine kinase" evidence="10">
    <location>
        <begin position="208"/>
        <end position="420"/>
    </location>
</feature>
<dbReference type="PRINTS" id="PR00344">
    <property type="entry name" value="BCTRLSENSOR"/>
</dbReference>
<dbReference type="PANTHER" id="PTHR45453">
    <property type="entry name" value="PHOSPHATE REGULON SENSOR PROTEIN PHOR"/>
    <property type="match status" value="1"/>
</dbReference>
<accession>A0A1G5DZE9</accession>
<dbReference type="AlphaFoldDB" id="A0A1G5DZE9"/>
<keyword evidence="5" id="KW-0808">Transferase</keyword>
<dbReference type="GO" id="GO:0005886">
    <property type="term" value="C:plasma membrane"/>
    <property type="evidence" value="ECO:0007669"/>
    <property type="project" value="TreeGrafter"/>
</dbReference>
<dbReference type="GO" id="GO:0004721">
    <property type="term" value="F:phosphoprotein phosphatase activity"/>
    <property type="evidence" value="ECO:0007669"/>
    <property type="project" value="TreeGrafter"/>
</dbReference>
<dbReference type="InterPro" id="IPR003594">
    <property type="entry name" value="HATPase_dom"/>
</dbReference>
<dbReference type="EMBL" id="FMUR01000009">
    <property type="protein sequence ID" value="SCY19890.1"/>
    <property type="molecule type" value="Genomic_DNA"/>
</dbReference>
<evidence type="ECO:0000256" key="7">
    <source>
        <dbReference type="ARBA" id="ARBA00023012"/>
    </source>
</evidence>
<evidence type="ECO:0000256" key="4">
    <source>
        <dbReference type="ARBA" id="ARBA00022553"/>
    </source>
</evidence>
<dbReference type="Pfam" id="PF02518">
    <property type="entry name" value="HATPase_c"/>
    <property type="match status" value="1"/>
</dbReference>
<keyword evidence="9" id="KW-0812">Transmembrane</keyword>
<evidence type="ECO:0000256" key="3">
    <source>
        <dbReference type="ARBA" id="ARBA00012438"/>
    </source>
</evidence>
<dbReference type="SMART" id="SM00388">
    <property type="entry name" value="HisKA"/>
    <property type="match status" value="1"/>
</dbReference>
<dbReference type="FunFam" id="1.10.287.130:FF:000001">
    <property type="entry name" value="Two-component sensor histidine kinase"/>
    <property type="match status" value="1"/>
</dbReference>
<dbReference type="GO" id="GO:0016036">
    <property type="term" value="P:cellular response to phosphate starvation"/>
    <property type="evidence" value="ECO:0007669"/>
    <property type="project" value="TreeGrafter"/>
</dbReference>
<sequence>MSSNPMQNNVRPSKKMTSITHHIAVQISLAKAKVYLKTDLLLFILLNAGWVYMKELEVIGNFDFLGRNRSFYSETGHIGELCYRVFSTDGKMLMSVDFFTVFFRITVFVAILFAMQMIGLLLSLPVVFGKARRTLRPIREIAEKADELNRLAFSEDKFRLIEDAIENADPEGTINFNDRDLLGIEQAVNHLIERLQDSYRQQARFVNDASHELRTPIAVIRGYADMLERWGRTDEKVLDESILAISNEVENMNRLVEQLLFLARGDSGKTVLQKENILLNELMKEIYEESFMIDEEHPYKFRDASELITIEADRTLLKQAVRILVDNAAKYTNKNDEIILGVGRTDDDRPYMMVQDTGIGMTQNDVEHMFERFYRADEARSFQGTGLGLSIAKWIVDRHGGHFEVVSRTELGTRIMIVLS</sequence>
<evidence type="ECO:0000259" key="10">
    <source>
        <dbReference type="PROSITE" id="PS50109"/>
    </source>
</evidence>
<dbReference type="CDD" id="cd00075">
    <property type="entry name" value="HATPase"/>
    <property type="match status" value="1"/>
</dbReference>
<name>A0A1G5DZE9_9FIRM</name>
<dbReference type="PANTHER" id="PTHR45453:SF1">
    <property type="entry name" value="PHOSPHATE REGULON SENSOR PROTEIN PHOR"/>
    <property type="match status" value="1"/>
</dbReference>
<dbReference type="Pfam" id="PF00512">
    <property type="entry name" value="HisKA"/>
    <property type="match status" value="1"/>
</dbReference>
<dbReference type="EC" id="2.7.13.3" evidence="3"/>
<dbReference type="InterPro" id="IPR004358">
    <property type="entry name" value="Sig_transdc_His_kin-like_C"/>
</dbReference>
<keyword evidence="12" id="KW-1185">Reference proteome</keyword>
<dbReference type="Gene3D" id="3.30.565.10">
    <property type="entry name" value="Histidine kinase-like ATPase, C-terminal domain"/>
    <property type="match status" value="1"/>
</dbReference>
<dbReference type="FunFam" id="3.30.565.10:FF:000006">
    <property type="entry name" value="Sensor histidine kinase WalK"/>
    <property type="match status" value="1"/>
</dbReference>
<dbReference type="SMART" id="SM00387">
    <property type="entry name" value="HATPase_c"/>
    <property type="match status" value="1"/>
</dbReference>
<evidence type="ECO:0000256" key="8">
    <source>
        <dbReference type="ARBA" id="ARBA00023136"/>
    </source>
</evidence>
<dbReference type="InterPro" id="IPR003661">
    <property type="entry name" value="HisK_dim/P_dom"/>
</dbReference>
<dbReference type="InterPro" id="IPR005467">
    <property type="entry name" value="His_kinase_dom"/>
</dbReference>